<dbReference type="PANTHER" id="PTHR23220:SF122">
    <property type="entry name" value="INTEGRIN ALPHA-PS1"/>
    <property type="match status" value="1"/>
</dbReference>
<dbReference type="PROSITE" id="PS51470">
    <property type="entry name" value="FG_GAP"/>
    <property type="match status" value="2"/>
</dbReference>
<evidence type="ECO:0000256" key="4">
    <source>
        <dbReference type="SAM" id="MobiDB-lite"/>
    </source>
</evidence>
<sequence length="426" mass="42632">MRGLWIAPLLAAGIVVVPSAEAGAAAGCGRYVPSDFDGDGKADLAVGAPYTAVGGQVRAGAVGVRYGAGGTAWLNGPPRRLGAFGASLATGDFDGDRCADLAVGAPGATGAGEVRVFLGSSGGLRPGPVLKLGGRDHLGISVAAGDLDRDGDAEIVAGAPGKGLVVVYGLRRHGLGGMKRIKAGTGRAGKRRAGTDGFGTVVAVGDLDDDGRPEIAIGLPGDGFRGQGSVTVVDPLTGKGRNISQAGRTHGSPERGDRFGSALAVGDFDKDGRADLAVGVPGEAVGDEDRDWGHGAVHVFYGPKLREKHNMIFRRGVHRADLFGSALAAGDLDGDHVTDLAVGIPGIGRAEILHGRRGKALARPRLLGSGLGLTAQFGLALAVRRGTLYVGAPGANGFGGAVIAFTGGSRGALPLDGRGLTGYAIT</sequence>
<evidence type="ECO:0000256" key="3">
    <source>
        <dbReference type="ARBA" id="ARBA00023180"/>
    </source>
</evidence>
<keyword evidence="7" id="KW-1185">Reference proteome</keyword>
<dbReference type="EMBL" id="BAAAUV010000006">
    <property type="protein sequence ID" value="GAA3210631.1"/>
    <property type="molecule type" value="Genomic_DNA"/>
</dbReference>
<keyword evidence="2" id="KW-0677">Repeat</keyword>
<dbReference type="SUPFAM" id="SSF69318">
    <property type="entry name" value="Integrin alpha N-terminal domain"/>
    <property type="match status" value="2"/>
</dbReference>
<reference evidence="7" key="1">
    <citation type="journal article" date="2019" name="Int. J. Syst. Evol. Microbiol.">
        <title>The Global Catalogue of Microorganisms (GCM) 10K type strain sequencing project: providing services to taxonomists for standard genome sequencing and annotation.</title>
        <authorList>
            <consortium name="The Broad Institute Genomics Platform"/>
            <consortium name="The Broad Institute Genome Sequencing Center for Infectious Disease"/>
            <person name="Wu L."/>
            <person name="Ma J."/>
        </authorList>
    </citation>
    <scope>NUCLEOTIDE SEQUENCE [LARGE SCALE GENOMIC DNA]</scope>
    <source>
        <strain evidence="7">JCM 9377</strain>
    </source>
</reference>
<accession>A0ABP6Q8L0</accession>
<proteinExistence type="predicted"/>
<feature type="chain" id="PRO_5045673613" description="FG-GAP repeat protein" evidence="5">
    <location>
        <begin position="23"/>
        <end position="426"/>
    </location>
</feature>
<keyword evidence="3" id="KW-0325">Glycoprotein</keyword>
<organism evidence="6 7">
    <name type="scientific">Actinocorallia longicatena</name>
    <dbReference type="NCBI Taxonomy" id="111803"/>
    <lineage>
        <taxon>Bacteria</taxon>
        <taxon>Bacillati</taxon>
        <taxon>Actinomycetota</taxon>
        <taxon>Actinomycetes</taxon>
        <taxon>Streptosporangiales</taxon>
        <taxon>Thermomonosporaceae</taxon>
        <taxon>Actinocorallia</taxon>
    </lineage>
</organism>
<evidence type="ECO:0000313" key="6">
    <source>
        <dbReference type="EMBL" id="GAA3210631.1"/>
    </source>
</evidence>
<feature type="region of interest" description="Disordered" evidence="4">
    <location>
        <begin position="236"/>
        <end position="258"/>
    </location>
</feature>
<dbReference type="Gene3D" id="2.130.10.130">
    <property type="entry name" value="Integrin alpha, N-terminal"/>
    <property type="match status" value="3"/>
</dbReference>
<evidence type="ECO:0008006" key="8">
    <source>
        <dbReference type="Google" id="ProtNLM"/>
    </source>
</evidence>
<gene>
    <name evidence="6" type="ORF">GCM10010468_28720</name>
</gene>
<dbReference type="RefSeq" id="WP_344827759.1">
    <property type="nucleotide sequence ID" value="NZ_BAAAUV010000006.1"/>
</dbReference>
<keyword evidence="1 5" id="KW-0732">Signal</keyword>
<evidence type="ECO:0000256" key="1">
    <source>
        <dbReference type="ARBA" id="ARBA00022729"/>
    </source>
</evidence>
<evidence type="ECO:0000313" key="7">
    <source>
        <dbReference type="Proteomes" id="UP001501237"/>
    </source>
</evidence>
<evidence type="ECO:0000256" key="5">
    <source>
        <dbReference type="SAM" id="SignalP"/>
    </source>
</evidence>
<dbReference type="InterPro" id="IPR013519">
    <property type="entry name" value="Int_alpha_beta-p"/>
</dbReference>
<dbReference type="InterPro" id="IPR028994">
    <property type="entry name" value="Integrin_alpha_N"/>
</dbReference>
<dbReference type="PANTHER" id="PTHR23220">
    <property type="entry name" value="INTEGRIN ALPHA"/>
    <property type="match status" value="1"/>
</dbReference>
<dbReference type="Proteomes" id="UP001501237">
    <property type="component" value="Unassembled WGS sequence"/>
</dbReference>
<name>A0ABP6Q8L0_9ACTN</name>
<dbReference type="InterPro" id="IPR000413">
    <property type="entry name" value="Integrin_alpha"/>
</dbReference>
<feature type="signal peptide" evidence="5">
    <location>
        <begin position="1"/>
        <end position="22"/>
    </location>
</feature>
<comment type="caution">
    <text evidence="6">The sequence shown here is derived from an EMBL/GenBank/DDBJ whole genome shotgun (WGS) entry which is preliminary data.</text>
</comment>
<dbReference type="Pfam" id="PF01839">
    <property type="entry name" value="FG-GAP"/>
    <property type="match status" value="6"/>
</dbReference>
<dbReference type="PRINTS" id="PR01185">
    <property type="entry name" value="INTEGRINA"/>
</dbReference>
<evidence type="ECO:0000256" key="2">
    <source>
        <dbReference type="ARBA" id="ARBA00022737"/>
    </source>
</evidence>
<protein>
    <recommendedName>
        <fullName evidence="8">FG-GAP repeat protein</fullName>
    </recommendedName>
</protein>
<dbReference type="InterPro" id="IPR013517">
    <property type="entry name" value="FG-GAP"/>
</dbReference>
<dbReference type="SMART" id="SM00191">
    <property type="entry name" value="Int_alpha"/>
    <property type="match status" value="7"/>
</dbReference>